<protein>
    <submittedName>
        <fullName evidence="2">Uncharacterized protein</fullName>
    </submittedName>
</protein>
<feature type="region of interest" description="Disordered" evidence="1">
    <location>
        <begin position="26"/>
        <end position="52"/>
    </location>
</feature>
<dbReference type="AlphaFoldDB" id="C6I0Y9"/>
<evidence type="ECO:0000313" key="2">
    <source>
        <dbReference type="EMBL" id="EES51463.1"/>
    </source>
</evidence>
<evidence type="ECO:0000256" key="1">
    <source>
        <dbReference type="SAM" id="MobiDB-lite"/>
    </source>
</evidence>
<reference evidence="2 3" key="1">
    <citation type="journal article" date="2009" name="Appl. Environ. Microbiol.">
        <title>Community genomic and proteomic analyses of chemoautotrophic iron-oxidizing "Leptospirillum rubarum" (Group II) and "Leptospirillum ferrodiazotrophum" (Group III) bacteria in acid mine drainage biofilms.</title>
        <authorList>
            <person name="Goltsman D.S."/>
            <person name="Denef V.J."/>
            <person name="Singer S.W."/>
            <person name="VerBerkmoes N.C."/>
            <person name="Lefsrud M."/>
            <person name="Mueller R.S."/>
            <person name="Dick G.J."/>
            <person name="Sun C.L."/>
            <person name="Wheeler K.E."/>
            <person name="Zemla A."/>
            <person name="Baker B.J."/>
            <person name="Hauser L."/>
            <person name="Land M."/>
            <person name="Shah M.B."/>
            <person name="Thelen M.P."/>
            <person name="Hettich R.L."/>
            <person name="Banfield J.F."/>
        </authorList>
    </citation>
    <scope>NUCLEOTIDE SEQUENCE [LARGE SCALE GENOMIC DNA]</scope>
</reference>
<accession>C6I0Y9</accession>
<proteinExistence type="predicted"/>
<name>C6I0Y9_9BACT</name>
<organism evidence="2 3">
    <name type="scientific">Leptospirillum ferrodiazotrophum</name>
    <dbReference type="NCBI Taxonomy" id="412449"/>
    <lineage>
        <taxon>Bacteria</taxon>
        <taxon>Pseudomonadati</taxon>
        <taxon>Nitrospirota</taxon>
        <taxon>Nitrospiria</taxon>
        <taxon>Nitrospirales</taxon>
        <taxon>Nitrospiraceae</taxon>
        <taxon>Leptospirillum</taxon>
    </lineage>
</organism>
<evidence type="ECO:0000313" key="3">
    <source>
        <dbReference type="Proteomes" id="UP000009374"/>
    </source>
</evidence>
<feature type="region of interest" description="Disordered" evidence="1">
    <location>
        <begin position="97"/>
        <end position="125"/>
    </location>
</feature>
<gene>
    <name evidence="2" type="ORF">UBAL3_96120006</name>
</gene>
<keyword evidence="3" id="KW-1185">Reference proteome</keyword>
<dbReference type="Proteomes" id="UP000009374">
    <property type="component" value="Unassembled WGS sequence"/>
</dbReference>
<sequence length="125" mass="13875">MSSEIIVDSPNHKFCWLGRNEARIEERAGDRRDRKHPRHAGSSGAPDRGEGNHRLFCIYSGVGPRSFCTEGYRAVPSGRKRLRKSLGVSFFGKRECSGLPGKTGSGAREGMHRVPRNVPGRASRR</sequence>
<dbReference type="EMBL" id="GG693889">
    <property type="protein sequence ID" value="EES51463.1"/>
    <property type="molecule type" value="Genomic_DNA"/>
</dbReference>